<dbReference type="EMBL" id="VSSQ01089729">
    <property type="protein sequence ID" value="MPN35888.1"/>
    <property type="molecule type" value="Genomic_DNA"/>
</dbReference>
<dbReference type="Gene3D" id="3.30.110.170">
    <property type="entry name" value="Protein of unknown function (DUF541), domain 1"/>
    <property type="match status" value="1"/>
</dbReference>
<dbReference type="GO" id="GO:0006974">
    <property type="term" value="P:DNA damage response"/>
    <property type="evidence" value="ECO:0007669"/>
    <property type="project" value="TreeGrafter"/>
</dbReference>
<accession>A0A645HA44</accession>
<sequence>MNNVYEALSSLGISRNRIKTVTYSISPRYNYRNNVTELAGYNVTNAIQVTITNLKKVSSLLDMTVKQGINQSNSISFGITDEERNKIYLQALAQAVANAKEKAVSIAAAAGIKLSQPSSIIEGSQERPLPLNYRSMDMAKMEMGSEPTAISEGELKVEANVTVIYDY</sequence>
<comment type="caution">
    <text evidence="1">The sequence shown here is derived from an EMBL/GenBank/DDBJ whole genome shotgun (WGS) entry which is preliminary data.</text>
</comment>
<dbReference type="PANTHER" id="PTHR34387:SF1">
    <property type="entry name" value="PERIPLASMIC IMMUNOGENIC PROTEIN"/>
    <property type="match status" value="1"/>
</dbReference>
<dbReference type="PANTHER" id="PTHR34387">
    <property type="entry name" value="SLR1258 PROTEIN"/>
    <property type="match status" value="1"/>
</dbReference>
<dbReference type="Pfam" id="PF04402">
    <property type="entry name" value="SIMPL"/>
    <property type="match status" value="1"/>
</dbReference>
<organism evidence="1">
    <name type="scientific">bioreactor metagenome</name>
    <dbReference type="NCBI Taxonomy" id="1076179"/>
    <lineage>
        <taxon>unclassified sequences</taxon>
        <taxon>metagenomes</taxon>
        <taxon>ecological metagenomes</taxon>
    </lineage>
</organism>
<proteinExistence type="predicted"/>
<protein>
    <submittedName>
        <fullName evidence="1">26 kDa periplasmic immunogenic protein</fullName>
    </submittedName>
</protein>
<evidence type="ECO:0000313" key="1">
    <source>
        <dbReference type="EMBL" id="MPN35888.1"/>
    </source>
</evidence>
<reference evidence="1" key="1">
    <citation type="submission" date="2019-08" db="EMBL/GenBank/DDBJ databases">
        <authorList>
            <person name="Kucharzyk K."/>
            <person name="Murdoch R.W."/>
            <person name="Higgins S."/>
            <person name="Loffler F."/>
        </authorList>
    </citation>
    <scope>NUCLEOTIDE SEQUENCE</scope>
</reference>
<gene>
    <name evidence="1" type="ORF">SDC9_183390</name>
</gene>
<dbReference type="AlphaFoldDB" id="A0A645HA44"/>
<dbReference type="Gene3D" id="3.30.70.2970">
    <property type="entry name" value="Protein of unknown function (DUF541), domain 2"/>
    <property type="match status" value="1"/>
</dbReference>
<dbReference type="InterPro" id="IPR007497">
    <property type="entry name" value="SIMPL/DUF541"/>
</dbReference>
<dbReference type="InterPro" id="IPR052022">
    <property type="entry name" value="26kDa_periplasmic_antigen"/>
</dbReference>
<name>A0A645HA44_9ZZZZ</name>